<keyword evidence="3" id="KW-1185">Reference proteome</keyword>
<feature type="region of interest" description="Disordered" evidence="1">
    <location>
        <begin position="1"/>
        <end position="113"/>
    </location>
</feature>
<reference evidence="3" key="1">
    <citation type="submission" date="2013-06" db="EMBL/GenBank/DDBJ databases">
        <authorList>
            <person name="Zhao Q."/>
        </authorList>
    </citation>
    <scope>NUCLEOTIDE SEQUENCE</scope>
    <source>
        <strain evidence="3">cv. W1943</strain>
    </source>
</reference>
<name>A0A0E0R8B9_ORYRU</name>
<feature type="compositionally biased region" description="Basic and acidic residues" evidence="1">
    <location>
        <begin position="38"/>
        <end position="48"/>
    </location>
</feature>
<reference evidence="2" key="2">
    <citation type="submission" date="2015-06" db="UniProtKB">
        <authorList>
            <consortium name="EnsemblPlants"/>
        </authorList>
    </citation>
    <scope>IDENTIFICATION</scope>
</reference>
<proteinExistence type="predicted"/>
<feature type="compositionally biased region" description="Low complexity" evidence="1">
    <location>
        <begin position="49"/>
        <end position="64"/>
    </location>
</feature>
<dbReference type="AlphaFoldDB" id="A0A0E0R8B9"/>
<evidence type="ECO:0000313" key="3">
    <source>
        <dbReference type="Proteomes" id="UP000008022"/>
    </source>
</evidence>
<organism evidence="2 3">
    <name type="scientific">Oryza rufipogon</name>
    <name type="common">Brownbeard rice</name>
    <name type="synonym">Asian wild rice</name>
    <dbReference type="NCBI Taxonomy" id="4529"/>
    <lineage>
        <taxon>Eukaryota</taxon>
        <taxon>Viridiplantae</taxon>
        <taxon>Streptophyta</taxon>
        <taxon>Embryophyta</taxon>
        <taxon>Tracheophyta</taxon>
        <taxon>Spermatophyta</taxon>
        <taxon>Magnoliopsida</taxon>
        <taxon>Liliopsida</taxon>
        <taxon>Poales</taxon>
        <taxon>Poaceae</taxon>
        <taxon>BOP clade</taxon>
        <taxon>Oryzoideae</taxon>
        <taxon>Oryzeae</taxon>
        <taxon>Oryzinae</taxon>
        <taxon>Oryza</taxon>
    </lineage>
</organism>
<accession>A0A0E0R8B9</accession>
<protein>
    <submittedName>
        <fullName evidence="2">Uncharacterized protein</fullName>
    </submittedName>
</protein>
<dbReference type="HOGENOM" id="CLU_1629746_0_0_1"/>
<dbReference type="Proteomes" id="UP000008022">
    <property type="component" value="Unassembled WGS sequence"/>
</dbReference>
<feature type="compositionally biased region" description="Basic and acidic residues" evidence="1">
    <location>
        <begin position="103"/>
        <end position="112"/>
    </location>
</feature>
<sequence>MARGVGDATATTVRRGRQHGAARRDDVQWQRSGTLGDGDARMGREVVRRQAQGARQRARQAQARGSKRRRWAATTMARQWHGQRRAATGRRWRRRGDDDDGDDVRHSSERRRAAQLRATATAIGRCAVARGARARQGERRCDGDACTACGRERAREPHQAPMP</sequence>
<evidence type="ECO:0000313" key="2">
    <source>
        <dbReference type="EnsemblPlants" id="ORUFI11G14160.1"/>
    </source>
</evidence>
<evidence type="ECO:0000256" key="1">
    <source>
        <dbReference type="SAM" id="MobiDB-lite"/>
    </source>
</evidence>
<dbReference type="Gramene" id="ORUFI11G14160.1">
    <property type="protein sequence ID" value="ORUFI11G14160.1"/>
    <property type="gene ID" value="ORUFI11G14160"/>
</dbReference>
<feature type="compositionally biased region" description="Basic residues" evidence="1">
    <location>
        <begin position="81"/>
        <end position="94"/>
    </location>
</feature>
<dbReference type="EnsemblPlants" id="ORUFI11G14160.1">
    <property type="protein sequence ID" value="ORUFI11G14160.1"/>
    <property type="gene ID" value="ORUFI11G14160"/>
</dbReference>
<dbReference type="OMA" id="GNEMAMA"/>